<dbReference type="RefSeq" id="WP_100677579.1">
    <property type="nucleotide sequence ID" value="NZ_NIPO01000001.1"/>
</dbReference>
<feature type="transmembrane region" description="Helical" evidence="6">
    <location>
        <begin position="154"/>
        <end position="174"/>
    </location>
</feature>
<feature type="transmembrane region" description="Helical" evidence="6">
    <location>
        <begin position="186"/>
        <end position="204"/>
    </location>
</feature>
<dbReference type="Proteomes" id="UP000231960">
    <property type="component" value="Unassembled WGS sequence"/>
</dbReference>
<dbReference type="AlphaFoldDB" id="A0A2M9R5H2"/>
<organism evidence="7 8">
    <name type="scientific">Avrilella dinanensis</name>
    <dbReference type="NCBI Taxonomy" id="2008672"/>
    <lineage>
        <taxon>Bacteria</taxon>
        <taxon>Pseudomonadati</taxon>
        <taxon>Bacteroidota</taxon>
        <taxon>Flavobacteriia</taxon>
        <taxon>Flavobacteriales</taxon>
        <taxon>Flavobacteriaceae</taxon>
        <taxon>Avrilella</taxon>
    </lineage>
</organism>
<comment type="caution">
    <text evidence="7">The sequence shown here is derived from an EMBL/GenBank/DDBJ whole genome shotgun (WGS) entry which is preliminary data.</text>
</comment>
<evidence type="ECO:0000256" key="3">
    <source>
        <dbReference type="ARBA" id="ARBA00022692"/>
    </source>
</evidence>
<dbReference type="OrthoDB" id="9784202at2"/>
<keyword evidence="5 6" id="KW-0472">Membrane</keyword>
<evidence type="ECO:0000313" key="8">
    <source>
        <dbReference type="Proteomes" id="UP000231960"/>
    </source>
</evidence>
<name>A0A2M9R5H2_9FLAO</name>
<dbReference type="PANTHER" id="PTHR30086">
    <property type="entry name" value="ARGININE EXPORTER PROTEIN ARGO"/>
    <property type="match status" value="1"/>
</dbReference>
<dbReference type="GO" id="GO:0005886">
    <property type="term" value="C:plasma membrane"/>
    <property type="evidence" value="ECO:0007669"/>
    <property type="project" value="UniProtKB-SubCell"/>
</dbReference>
<protein>
    <recommendedName>
        <fullName evidence="9">Lysine transporter LysE</fullName>
    </recommendedName>
</protein>
<dbReference type="PANTHER" id="PTHR30086:SF20">
    <property type="entry name" value="ARGININE EXPORTER PROTEIN ARGO-RELATED"/>
    <property type="match status" value="1"/>
</dbReference>
<evidence type="ECO:0000256" key="4">
    <source>
        <dbReference type="ARBA" id="ARBA00022989"/>
    </source>
</evidence>
<keyword evidence="2" id="KW-1003">Cell membrane</keyword>
<evidence type="ECO:0008006" key="9">
    <source>
        <dbReference type="Google" id="ProtNLM"/>
    </source>
</evidence>
<evidence type="ECO:0000256" key="5">
    <source>
        <dbReference type="ARBA" id="ARBA00023136"/>
    </source>
</evidence>
<dbReference type="GO" id="GO:0015171">
    <property type="term" value="F:amino acid transmembrane transporter activity"/>
    <property type="evidence" value="ECO:0007669"/>
    <property type="project" value="TreeGrafter"/>
</dbReference>
<dbReference type="EMBL" id="NIPO01000001">
    <property type="protein sequence ID" value="PJR04013.1"/>
    <property type="molecule type" value="Genomic_DNA"/>
</dbReference>
<evidence type="ECO:0000256" key="1">
    <source>
        <dbReference type="ARBA" id="ARBA00004651"/>
    </source>
</evidence>
<gene>
    <name evidence="7" type="ORF">CDL10_05340</name>
</gene>
<evidence type="ECO:0000256" key="2">
    <source>
        <dbReference type="ARBA" id="ARBA00022475"/>
    </source>
</evidence>
<proteinExistence type="predicted"/>
<reference evidence="7 8" key="1">
    <citation type="submission" date="2017-06" db="EMBL/GenBank/DDBJ databases">
        <title>Description of Avrilella dinanensis gen. nov. sp. nov.</title>
        <authorList>
            <person name="Leyer C."/>
            <person name="Sassi M."/>
            <person name="Minet J."/>
            <person name="Kayal S."/>
            <person name="Cattoir V."/>
        </authorList>
    </citation>
    <scope>NUCLEOTIDE SEQUENCE [LARGE SCALE GENOMIC DNA]</scope>
    <source>
        <strain evidence="7 8">UR159</strain>
    </source>
</reference>
<evidence type="ECO:0000313" key="7">
    <source>
        <dbReference type="EMBL" id="PJR04013.1"/>
    </source>
</evidence>
<dbReference type="PIRSF" id="PIRSF006324">
    <property type="entry name" value="LeuE"/>
    <property type="match status" value="1"/>
</dbReference>
<keyword evidence="3 6" id="KW-0812">Transmembrane</keyword>
<dbReference type="Pfam" id="PF01810">
    <property type="entry name" value="LysE"/>
    <property type="match status" value="1"/>
</dbReference>
<feature type="transmembrane region" description="Helical" evidence="6">
    <location>
        <begin position="6"/>
        <end position="27"/>
    </location>
</feature>
<keyword evidence="4 6" id="KW-1133">Transmembrane helix</keyword>
<comment type="subcellular location">
    <subcellularLocation>
        <location evidence="1">Cell membrane</location>
        <topology evidence="1">Multi-pass membrane protein</topology>
    </subcellularLocation>
</comment>
<dbReference type="InterPro" id="IPR001123">
    <property type="entry name" value="LeuE-type"/>
</dbReference>
<feature type="transmembrane region" description="Helical" evidence="6">
    <location>
        <begin position="110"/>
        <end position="134"/>
    </location>
</feature>
<sequence length="205" mass="23055">MSEQISTVLIASFLLTIAPGPDVMYVIAQSISKGRKYGLASAVGLSVGLLFHTSLLAFGISQIISQNERIFQAVKYFGALYLLWLAYKVWKSEPETVEIATEKNTKKYPIANTFQGLIMNISNPKVLMFFLAVIPNFIDLSNENIKGQIFTMEIIFVFQALIIFSLYAALASKLTGFMRKNVKFQLFLKYFQVIVFVGLAVMFFV</sequence>
<accession>A0A2M9R5H2</accession>
<feature type="transmembrane region" description="Helical" evidence="6">
    <location>
        <begin position="39"/>
        <end position="64"/>
    </location>
</feature>
<evidence type="ECO:0000256" key="6">
    <source>
        <dbReference type="SAM" id="Phobius"/>
    </source>
</evidence>
<keyword evidence="8" id="KW-1185">Reference proteome</keyword>